<dbReference type="AlphaFoldDB" id="A0A6I2F2L7"/>
<dbReference type="InterPro" id="IPR029058">
    <property type="entry name" value="AB_hydrolase_fold"/>
</dbReference>
<comment type="caution">
    <text evidence="1">The sequence shown here is derived from an EMBL/GenBank/DDBJ whole genome shotgun (WGS) entry which is preliminary data.</text>
</comment>
<keyword evidence="2" id="KW-1185">Reference proteome</keyword>
<proteinExistence type="predicted"/>
<dbReference type="SUPFAM" id="SSF53474">
    <property type="entry name" value="alpha/beta-Hydrolases"/>
    <property type="match status" value="1"/>
</dbReference>
<protein>
    <recommendedName>
        <fullName evidence="3">Alpha/beta hydrolase</fullName>
    </recommendedName>
</protein>
<dbReference type="RefSeq" id="WP_153683187.1">
    <property type="nucleotide sequence ID" value="NZ_WJIF01000001.1"/>
</dbReference>
<dbReference type="EMBL" id="WJIF01000001">
    <property type="protein sequence ID" value="MRG58762.1"/>
    <property type="molecule type" value="Genomic_DNA"/>
</dbReference>
<name>A0A6I2F2L7_9MICO</name>
<evidence type="ECO:0008006" key="3">
    <source>
        <dbReference type="Google" id="ProtNLM"/>
    </source>
</evidence>
<sequence length="58" mass="6265">MRFLIGERDLAPGPLVAAELVTLFPRASVTMLPDSAHFPWVDQPAAFTAAIADALTER</sequence>
<accession>A0A6I2F2L7</accession>
<gene>
    <name evidence="1" type="ORF">GE115_02575</name>
</gene>
<dbReference type="Gene3D" id="3.40.50.1820">
    <property type="entry name" value="alpha/beta hydrolase"/>
    <property type="match status" value="1"/>
</dbReference>
<organism evidence="1 2">
    <name type="scientific">Agromyces agglutinans</name>
    <dbReference type="NCBI Taxonomy" id="2662258"/>
    <lineage>
        <taxon>Bacteria</taxon>
        <taxon>Bacillati</taxon>
        <taxon>Actinomycetota</taxon>
        <taxon>Actinomycetes</taxon>
        <taxon>Micrococcales</taxon>
        <taxon>Microbacteriaceae</taxon>
        <taxon>Agromyces</taxon>
    </lineage>
</organism>
<evidence type="ECO:0000313" key="1">
    <source>
        <dbReference type="EMBL" id="MRG58762.1"/>
    </source>
</evidence>
<dbReference type="Proteomes" id="UP000431080">
    <property type="component" value="Unassembled WGS sequence"/>
</dbReference>
<reference evidence="1 2" key="1">
    <citation type="submission" date="2019-10" db="EMBL/GenBank/DDBJ databases">
        <authorList>
            <person name="Nie G."/>
            <person name="Ming H."/>
            <person name="Yi B."/>
        </authorList>
    </citation>
    <scope>NUCLEOTIDE SEQUENCE [LARGE SCALE GENOMIC DNA]</scope>
    <source>
        <strain evidence="1 2">CFH 90414</strain>
    </source>
</reference>
<evidence type="ECO:0000313" key="2">
    <source>
        <dbReference type="Proteomes" id="UP000431080"/>
    </source>
</evidence>